<organism evidence="2 3">
    <name type="scientific">Phyllosticta paracitricarpa</name>
    <dbReference type="NCBI Taxonomy" id="2016321"/>
    <lineage>
        <taxon>Eukaryota</taxon>
        <taxon>Fungi</taxon>
        <taxon>Dikarya</taxon>
        <taxon>Ascomycota</taxon>
        <taxon>Pezizomycotina</taxon>
        <taxon>Dothideomycetes</taxon>
        <taxon>Dothideomycetes incertae sedis</taxon>
        <taxon>Botryosphaeriales</taxon>
        <taxon>Phyllostictaceae</taxon>
        <taxon>Phyllosticta</taxon>
    </lineage>
</organism>
<feature type="chain" id="PRO_5046773205" description="Secreted protein" evidence="1">
    <location>
        <begin position="21"/>
        <end position="77"/>
    </location>
</feature>
<evidence type="ECO:0008006" key="4">
    <source>
        <dbReference type="Google" id="ProtNLM"/>
    </source>
</evidence>
<keyword evidence="3" id="KW-1185">Reference proteome</keyword>
<gene>
    <name evidence="2" type="ORF">JOL62DRAFT_571497</name>
</gene>
<protein>
    <recommendedName>
        <fullName evidence="4">Secreted protein</fullName>
    </recommendedName>
</protein>
<evidence type="ECO:0000256" key="1">
    <source>
        <dbReference type="SAM" id="SignalP"/>
    </source>
</evidence>
<reference evidence="2 3" key="1">
    <citation type="submission" date="2024-04" db="EMBL/GenBank/DDBJ databases">
        <title>Phyllosticta paracitricarpa is synonymous to the EU quarantine fungus P. citricarpa based on phylogenomic analyses.</title>
        <authorList>
            <consortium name="Lawrence Berkeley National Laboratory"/>
            <person name="Van ingen-buijs V.A."/>
            <person name="Van westerhoven A.C."/>
            <person name="Haridas S."/>
            <person name="Skiadas P."/>
            <person name="Martin F."/>
            <person name="Groenewald J.Z."/>
            <person name="Crous P.W."/>
            <person name="Seidl M.F."/>
        </authorList>
    </citation>
    <scope>NUCLEOTIDE SEQUENCE [LARGE SCALE GENOMIC DNA]</scope>
    <source>
        <strain evidence="2 3">CBS 141358</strain>
    </source>
</reference>
<sequence length="77" mass="8362">MHCLYWDLLACVCVCVCVFAWGPTPTPPPMVSSFAGGWVGWLVGRDATLPCPYSFVRASATVLPRLVLAFSRRSGDV</sequence>
<dbReference type="EMBL" id="JBBPBF010000011">
    <property type="protein sequence ID" value="KAK7612235.1"/>
    <property type="molecule type" value="Genomic_DNA"/>
</dbReference>
<comment type="caution">
    <text evidence="2">The sequence shown here is derived from an EMBL/GenBank/DDBJ whole genome shotgun (WGS) entry which is preliminary data.</text>
</comment>
<proteinExistence type="predicted"/>
<dbReference type="Proteomes" id="UP001367316">
    <property type="component" value="Unassembled WGS sequence"/>
</dbReference>
<evidence type="ECO:0000313" key="3">
    <source>
        <dbReference type="Proteomes" id="UP001367316"/>
    </source>
</evidence>
<feature type="signal peptide" evidence="1">
    <location>
        <begin position="1"/>
        <end position="20"/>
    </location>
</feature>
<keyword evidence="1" id="KW-0732">Signal</keyword>
<accession>A0ABR1ND80</accession>
<name>A0ABR1ND80_9PEZI</name>
<evidence type="ECO:0000313" key="2">
    <source>
        <dbReference type="EMBL" id="KAK7612235.1"/>
    </source>
</evidence>